<evidence type="ECO:0000256" key="1">
    <source>
        <dbReference type="SAM" id="Phobius"/>
    </source>
</evidence>
<protein>
    <submittedName>
        <fullName evidence="2">Uncharacterized protein</fullName>
    </submittedName>
</protein>
<evidence type="ECO:0000313" key="3">
    <source>
        <dbReference type="Proteomes" id="UP000018144"/>
    </source>
</evidence>
<keyword evidence="1" id="KW-1133">Transmembrane helix</keyword>
<dbReference type="OrthoDB" id="3358048at2759"/>
<accession>U4KYZ5</accession>
<keyword evidence="1" id="KW-0812">Transmembrane</keyword>
<reference evidence="2 3" key="1">
    <citation type="journal article" date="2013" name="PLoS Genet.">
        <title>The genome and development-dependent transcriptomes of Pyronema confluens: a window into fungal evolution.</title>
        <authorList>
            <person name="Traeger S."/>
            <person name="Altegoer F."/>
            <person name="Freitag M."/>
            <person name="Gabaldon T."/>
            <person name="Kempken F."/>
            <person name="Kumar A."/>
            <person name="Marcet-Houben M."/>
            <person name="Poggeler S."/>
            <person name="Stajich J.E."/>
            <person name="Nowrousian M."/>
        </authorList>
    </citation>
    <scope>NUCLEOTIDE SEQUENCE [LARGE SCALE GENOMIC DNA]</scope>
    <source>
        <strain evidence="3">CBS 100304</strain>
        <tissue evidence="2">Vegetative mycelium</tissue>
    </source>
</reference>
<keyword evidence="3" id="KW-1185">Reference proteome</keyword>
<name>U4KYZ5_PYROM</name>
<dbReference type="EMBL" id="HF935360">
    <property type="protein sequence ID" value="CCX07655.1"/>
    <property type="molecule type" value="Genomic_DNA"/>
</dbReference>
<dbReference type="AlphaFoldDB" id="U4KYZ5"/>
<keyword evidence="1" id="KW-0472">Membrane</keyword>
<evidence type="ECO:0000313" key="2">
    <source>
        <dbReference type="EMBL" id="CCX07655.1"/>
    </source>
</evidence>
<gene>
    <name evidence="2" type="ORF">PCON_07244</name>
</gene>
<sequence length="194" mass="22498">MSSAISSDGPRHRQVYTHADLLSDDNEILYMDETSQEQLIQDLQVEDLKRNEFYCKCLLLLTVLPIPYFFVRYWNTFGGAWIFNMNLFAIISLLVSWRCIPVPRLRPTMRDAPLVQLEKILRQVQLGNVAVTLAGTLWTMVQWAVVKNERVHPAEEYLVVVPMFMAVGGWMMRNALEAVNFGELEHLRYQYKGA</sequence>
<feature type="transmembrane region" description="Helical" evidence="1">
    <location>
        <begin position="80"/>
        <end position="100"/>
    </location>
</feature>
<dbReference type="OMA" id="NDRENAF"/>
<proteinExistence type="predicted"/>
<dbReference type="Proteomes" id="UP000018144">
    <property type="component" value="Unassembled WGS sequence"/>
</dbReference>
<feature type="transmembrane region" description="Helical" evidence="1">
    <location>
        <begin position="53"/>
        <end position="74"/>
    </location>
</feature>
<organism evidence="2 3">
    <name type="scientific">Pyronema omphalodes (strain CBS 100304)</name>
    <name type="common">Pyronema confluens</name>
    <dbReference type="NCBI Taxonomy" id="1076935"/>
    <lineage>
        <taxon>Eukaryota</taxon>
        <taxon>Fungi</taxon>
        <taxon>Dikarya</taxon>
        <taxon>Ascomycota</taxon>
        <taxon>Pezizomycotina</taxon>
        <taxon>Pezizomycetes</taxon>
        <taxon>Pezizales</taxon>
        <taxon>Pyronemataceae</taxon>
        <taxon>Pyronema</taxon>
    </lineage>
</organism>